<dbReference type="EMBL" id="BAAAYL010000001">
    <property type="protein sequence ID" value="GAA3370216.1"/>
    <property type="molecule type" value="Genomic_DNA"/>
</dbReference>
<evidence type="ECO:0000259" key="2">
    <source>
        <dbReference type="Pfam" id="PF09348"/>
    </source>
</evidence>
<sequence length="182" mass="19394">MNGPTDEPANRQPGELTYPDVGSTRKNHCPPGFRPLQVRVLLGHGPEVQRAAGNAVLTWRMHRAVGVTITADAPVAAPGVRVVVGLAAGPLRIEAPCLVVWTVTEERRTGFAYGTLPGHPECGEESFVVETAADGGVRLTVTAFSRPAAWWARAAGPLARALQRAYARRCGKVLRRLATSAD</sequence>
<dbReference type="Proteomes" id="UP001499990">
    <property type="component" value="Unassembled WGS sequence"/>
</dbReference>
<dbReference type="RefSeq" id="WP_345035478.1">
    <property type="nucleotide sequence ID" value="NZ_BAAAYL010000001.1"/>
</dbReference>
<keyword evidence="4" id="KW-1185">Reference proteome</keyword>
<accession>A0ABP6S7V8</accession>
<feature type="domain" description="DUF1990" evidence="2">
    <location>
        <begin position="17"/>
        <end position="172"/>
    </location>
</feature>
<feature type="region of interest" description="Disordered" evidence="1">
    <location>
        <begin position="1"/>
        <end position="29"/>
    </location>
</feature>
<evidence type="ECO:0000313" key="3">
    <source>
        <dbReference type="EMBL" id="GAA3370216.1"/>
    </source>
</evidence>
<dbReference type="InterPro" id="IPR018960">
    <property type="entry name" value="DUF1990"/>
</dbReference>
<name>A0ABP6S7V8_9ACTN</name>
<dbReference type="PANTHER" id="PTHR34202:SF1">
    <property type="entry name" value="UPF0548 PROTEIN"/>
    <property type="match status" value="1"/>
</dbReference>
<evidence type="ECO:0000313" key="4">
    <source>
        <dbReference type="Proteomes" id="UP001499990"/>
    </source>
</evidence>
<reference evidence="4" key="1">
    <citation type="journal article" date="2019" name="Int. J. Syst. Evol. Microbiol.">
        <title>The Global Catalogue of Microorganisms (GCM) 10K type strain sequencing project: providing services to taxonomists for standard genome sequencing and annotation.</title>
        <authorList>
            <consortium name="The Broad Institute Genomics Platform"/>
            <consortium name="The Broad Institute Genome Sequencing Center for Infectious Disease"/>
            <person name="Wu L."/>
            <person name="Ma J."/>
        </authorList>
    </citation>
    <scope>NUCLEOTIDE SEQUENCE [LARGE SCALE GENOMIC DNA]</scope>
    <source>
        <strain evidence="4">JCM 9651</strain>
    </source>
</reference>
<dbReference type="Pfam" id="PF09348">
    <property type="entry name" value="DUF1990"/>
    <property type="match status" value="1"/>
</dbReference>
<dbReference type="PANTHER" id="PTHR34202">
    <property type="entry name" value="UPF0548 PROTEIN"/>
    <property type="match status" value="1"/>
</dbReference>
<evidence type="ECO:0000256" key="1">
    <source>
        <dbReference type="SAM" id="MobiDB-lite"/>
    </source>
</evidence>
<dbReference type="InterPro" id="IPR014457">
    <property type="entry name" value="UCP010260"/>
</dbReference>
<comment type="caution">
    <text evidence="3">The sequence shown here is derived from an EMBL/GenBank/DDBJ whole genome shotgun (WGS) entry which is preliminary data.</text>
</comment>
<proteinExistence type="predicted"/>
<protein>
    <submittedName>
        <fullName evidence="3">DUF1990 domain-containing protein</fullName>
    </submittedName>
</protein>
<dbReference type="PIRSF" id="PIRSF010260">
    <property type="entry name" value="UCP010260"/>
    <property type="match status" value="1"/>
</dbReference>
<organism evidence="3 4">
    <name type="scientific">Streptomyces sannanensis</name>
    <dbReference type="NCBI Taxonomy" id="285536"/>
    <lineage>
        <taxon>Bacteria</taxon>
        <taxon>Bacillati</taxon>
        <taxon>Actinomycetota</taxon>
        <taxon>Actinomycetes</taxon>
        <taxon>Kitasatosporales</taxon>
        <taxon>Streptomycetaceae</taxon>
        <taxon>Streptomyces</taxon>
    </lineage>
</organism>
<gene>
    <name evidence="3" type="ORF">GCM10020367_15960</name>
</gene>